<dbReference type="OrthoDB" id="265201at2"/>
<name>A0A517YB76_9BACT</name>
<reference evidence="4 5" key="1">
    <citation type="submission" date="2019-02" db="EMBL/GenBank/DDBJ databases">
        <title>Deep-cultivation of Planctomycetes and their phenomic and genomic characterization uncovers novel biology.</title>
        <authorList>
            <person name="Wiegand S."/>
            <person name="Jogler M."/>
            <person name="Boedeker C."/>
            <person name="Pinto D."/>
            <person name="Vollmers J."/>
            <person name="Rivas-Marin E."/>
            <person name="Kohn T."/>
            <person name="Peeters S.H."/>
            <person name="Heuer A."/>
            <person name="Rast P."/>
            <person name="Oberbeckmann S."/>
            <person name="Bunk B."/>
            <person name="Jeske O."/>
            <person name="Meyerdierks A."/>
            <person name="Storesund J.E."/>
            <person name="Kallscheuer N."/>
            <person name="Luecker S."/>
            <person name="Lage O.M."/>
            <person name="Pohl T."/>
            <person name="Merkel B.J."/>
            <person name="Hornburger P."/>
            <person name="Mueller R.-W."/>
            <person name="Bruemmer F."/>
            <person name="Labrenz M."/>
            <person name="Spormann A.M."/>
            <person name="Op den Camp H."/>
            <person name="Overmann J."/>
            <person name="Amann R."/>
            <person name="Jetten M.S.M."/>
            <person name="Mascher T."/>
            <person name="Medema M.H."/>
            <person name="Devos D.P."/>
            <person name="Kaster A.-K."/>
            <person name="Ovreas L."/>
            <person name="Rohde M."/>
            <person name="Galperin M.Y."/>
            <person name="Jogler C."/>
        </authorList>
    </citation>
    <scope>NUCLEOTIDE SEQUENCE [LARGE SCALE GENOMIC DNA]</scope>
    <source>
        <strain evidence="4 5">ETA_A8</strain>
    </source>
</reference>
<dbReference type="EC" id="3.1.1.1" evidence="4"/>
<evidence type="ECO:0000259" key="3">
    <source>
        <dbReference type="Pfam" id="PF20434"/>
    </source>
</evidence>
<feature type="signal peptide" evidence="2">
    <location>
        <begin position="1"/>
        <end position="26"/>
    </location>
</feature>
<dbReference type="SUPFAM" id="SSF53474">
    <property type="entry name" value="alpha/beta-Hydrolases"/>
    <property type="match status" value="1"/>
</dbReference>
<evidence type="ECO:0000256" key="1">
    <source>
        <dbReference type="ARBA" id="ARBA00022801"/>
    </source>
</evidence>
<dbReference type="InterPro" id="IPR049492">
    <property type="entry name" value="BD-FAE-like_dom"/>
</dbReference>
<proteinExistence type="predicted"/>
<dbReference type="InterPro" id="IPR050300">
    <property type="entry name" value="GDXG_lipolytic_enzyme"/>
</dbReference>
<keyword evidence="5" id="KW-1185">Reference proteome</keyword>
<gene>
    <name evidence="4" type="primary">nlhH_7</name>
    <name evidence="4" type="ORF">ETAA8_26010</name>
</gene>
<accession>A0A517YB76</accession>
<keyword evidence="1 4" id="KW-0378">Hydrolase</keyword>
<dbReference type="Proteomes" id="UP000315017">
    <property type="component" value="Chromosome"/>
</dbReference>
<dbReference type="InterPro" id="IPR029058">
    <property type="entry name" value="AB_hydrolase_fold"/>
</dbReference>
<evidence type="ECO:0000313" key="4">
    <source>
        <dbReference type="EMBL" id="QDU27513.1"/>
    </source>
</evidence>
<organism evidence="4 5">
    <name type="scientific">Anatilimnocola aggregata</name>
    <dbReference type="NCBI Taxonomy" id="2528021"/>
    <lineage>
        <taxon>Bacteria</taxon>
        <taxon>Pseudomonadati</taxon>
        <taxon>Planctomycetota</taxon>
        <taxon>Planctomycetia</taxon>
        <taxon>Pirellulales</taxon>
        <taxon>Pirellulaceae</taxon>
        <taxon>Anatilimnocola</taxon>
    </lineage>
</organism>
<dbReference type="PANTHER" id="PTHR48081:SF13">
    <property type="entry name" value="ALPHA_BETA HYDROLASE"/>
    <property type="match status" value="1"/>
</dbReference>
<dbReference type="PANTHER" id="PTHR48081">
    <property type="entry name" value="AB HYDROLASE SUPERFAMILY PROTEIN C4A8.06C"/>
    <property type="match status" value="1"/>
</dbReference>
<dbReference type="Gene3D" id="3.40.50.1820">
    <property type="entry name" value="alpha/beta hydrolase"/>
    <property type="match status" value="1"/>
</dbReference>
<dbReference type="AlphaFoldDB" id="A0A517YB76"/>
<keyword evidence="2" id="KW-0732">Signal</keyword>
<dbReference type="Pfam" id="PF20434">
    <property type="entry name" value="BD-FAE"/>
    <property type="match status" value="1"/>
</dbReference>
<evidence type="ECO:0000256" key="2">
    <source>
        <dbReference type="SAM" id="SignalP"/>
    </source>
</evidence>
<feature type="chain" id="PRO_5022061113" evidence="2">
    <location>
        <begin position="27"/>
        <end position="298"/>
    </location>
</feature>
<protein>
    <submittedName>
        <fullName evidence="4">Carboxylesterase NlhH</fullName>
        <ecNumber evidence="4">3.1.1.1</ecNumber>
    </submittedName>
</protein>
<sequence length="298" mass="32015" precursor="true">MLQLQMPCWISVWLALWTAAATQVVAQAPPRLPTEIEVVRDIEFGQGGGRALKLHLVRPKELPTEPMPAIVYIHGGGWTGGNRDGGLGHASQWARRGILGASIEYRLSGEAKFPAQIEDCKCAIRFLRAKAKEYHLDPDRIAVCGHSAGGHLSALVGTSAHLPELEGKGGWPEFSSKVRAVCAISGPADFPTWGNEAHPAVRGLLGGLVTEKPELAALASPVTHVQKSTPPFLIIHGDKDDIVPVSQGRAMHAALEKVGADSTLLVVEGGNHHPYSPETGKAMNEFFEKHLRSKAEKK</sequence>
<dbReference type="EMBL" id="CP036274">
    <property type="protein sequence ID" value="QDU27513.1"/>
    <property type="molecule type" value="Genomic_DNA"/>
</dbReference>
<dbReference type="KEGG" id="aagg:ETAA8_26010"/>
<evidence type="ECO:0000313" key="5">
    <source>
        <dbReference type="Proteomes" id="UP000315017"/>
    </source>
</evidence>
<dbReference type="GO" id="GO:0106435">
    <property type="term" value="F:carboxylesterase activity"/>
    <property type="evidence" value="ECO:0007669"/>
    <property type="project" value="UniProtKB-EC"/>
</dbReference>
<feature type="domain" description="BD-FAE-like" evidence="3">
    <location>
        <begin position="64"/>
        <end position="255"/>
    </location>
</feature>
<dbReference type="RefSeq" id="WP_145088395.1">
    <property type="nucleotide sequence ID" value="NZ_CP036274.1"/>
</dbReference>